<gene>
    <name evidence="2" type="ORF">EIN_030920</name>
</gene>
<reference evidence="2 3" key="1">
    <citation type="submission" date="2012-10" db="EMBL/GenBank/DDBJ databases">
        <authorList>
            <person name="Zafar N."/>
            <person name="Inman J."/>
            <person name="Hall N."/>
            <person name="Lorenzi H."/>
            <person name="Caler E."/>
        </authorList>
    </citation>
    <scope>NUCLEOTIDE SEQUENCE [LARGE SCALE GENOMIC DNA]</scope>
    <source>
        <strain evidence="2 3">IP1</strain>
    </source>
</reference>
<evidence type="ECO:0000313" key="2">
    <source>
        <dbReference type="EMBL" id="ELP86411.1"/>
    </source>
</evidence>
<feature type="non-terminal residue" evidence="2">
    <location>
        <position position="1"/>
    </location>
</feature>
<name>A0A0A1U3Z6_ENTIV</name>
<dbReference type="GeneID" id="14885415"/>
<dbReference type="AlphaFoldDB" id="A0A0A1U3Z6"/>
<keyword evidence="1" id="KW-0812">Transmembrane</keyword>
<keyword evidence="3" id="KW-1185">Reference proteome</keyword>
<keyword evidence="1" id="KW-1133">Transmembrane helix</keyword>
<dbReference type="RefSeq" id="XP_004185757.1">
    <property type="nucleotide sequence ID" value="XM_004185709.1"/>
</dbReference>
<accession>A0A0A1U3Z6</accession>
<evidence type="ECO:0000256" key="1">
    <source>
        <dbReference type="SAM" id="Phobius"/>
    </source>
</evidence>
<sequence length="78" mass="8960">CHLSVFHYSSLLQILSIYKNRKEFGPESTTTPYTFKCIGNYWVAGFLFILSFVFFVMCTVFLVLEKIQDDESATSSSI</sequence>
<dbReference type="KEGG" id="eiv:EIN_030920"/>
<dbReference type="Proteomes" id="UP000014680">
    <property type="component" value="Unassembled WGS sequence"/>
</dbReference>
<dbReference type="VEuPathDB" id="AmoebaDB:EIN_030920"/>
<organism evidence="2 3">
    <name type="scientific">Entamoeba invadens IP1</name>
    <dbReference type="NCBI Taxonomy" id="370355"/>
    <lineage>
        <taxon>Eukaryota</taxon>
        <taxon>Amoebozoa</taxon>
        <taxon>Evosea</taxon>
        <taxon>Archamoebae</taxon>
        <taxon>Mastigamoebida</taxon>
        <taxon>Entamoebidae</taxon>
        <taxon>Entamoeba</taxon>
    </lineage>
</organism>
<dbReference type="EMBL" id="KB206969">
    <property type="protein sequence ID" value="ELP86411.1"/>
    <property type="molecule type" value="Genomic_DNA"/>
</dbReference>
<feature type="transmembrane region" description="Helical" evidence="1">
    <location>
        <begin position="41"/>
        <end position="64"/>
    </location>
</feature>
<proteinExistence type="predicted"/>
<keyword evidence="1" id="KW-0472">Membrane</keyword>
<evidence type="ECO:0000313" key="3">
    <source>
        <dbReference type="Proteomes" id="UP000014680"/>
    </source>
</evidence>
<protein>
    <submittedName>
        <fullName evidence="2">Amino acid transporter, putative</fullName>
    </submittedName>
</protein>